<dbReference type="AlphaFoldDB" id="A0A9N7TW83"/>
<proteinExistence type="predicted"/>
<evidence type="ECO:0000256" key="1">
    <source>
        <dbReference type="SAM" id="MobiDB-lite"/>
    </source>
</evidence>
<gene>
    <name evidence="2" type="ORF">PLEPLA_LOCUS8020</name>
</gene>
<reference evidence="2" key="1">
    <citation type="submission" date="2020-03" db="EMBL/GenBank/DDBJ databases">
        <authorList>
            <person name="Weist P."/>
        </authorList>
    </citation>
    <scope>NUCLEOTIDE SEQUENCE</scope>
</reference>
<dbReference type="Proteomes" id="UP001153269">
    <property type="component" value="Unassembled WGS sequence"/>
</dbReference>
<feature type="region of interest" description="Disordered" evidence="1">
    <location>
        <begin position="1"/>
        <end position="104"/>
    </location>
</feature>
<organism evidence="2 3">
    <name type="scientific">Pleuronectes platessa</name>
    <name type="common">European plaice</name>
    <dbReference type="NCBI Taxonomy" id="8262"/>
    <lineage>
        <taxon>Eukaryota</taxon>
        <taxon>Metazoa</taxon>
        <taxon>Chordata</taxon>
        <taxon>Craniata</taxon>
        <taxon>Vertebrata</taxon>
        <taxon>Euteleostomi</taxon>
        <taxon>Actinopterygii</taxon>
        <taxon>Neopterygii</taxon>
        <taxon>Teleostei</taxon>
        <taxon>Neoteleostei</taxon>
        <taxon>Acanthomorphata</taxon>
        <taxon>Carangaria</taxon>
        <taxon>Pleuronectiformes</taxon>
        <taxon>Pleuronectoidei</taxon>
        <taxon>Pleuronectidae</taxon>
        <taxon>Pleuronectes</taxon>
    </lineage>
</organism>
<dbReference type="EMBL" id="CADEAL010000438">
    <property type="protein sequence ID" value="CAB1420145.1"/>
    <property type="molecule type" value="Genomic_DNA"/>
</dbReference>
<feature type="compositionally biased region" description="Polar residues" evidence="1">
    <location>
        <begin position="58"/>
        <end position="70"/>
    </location>
</feature>
<evidence type="ECO:0000313" key="2">
    <source>
        <dbReference type="EMBL" id="CAB1420145.1"/>
    </source>
</evidence>
<sequence>MPTASQRPTLLAASGPAQNINQTETLRAQPGPREHADHPDTLYPAASLLGCTRPQEHSPCSTDPAAQTLQHRPCSTDPASQPRHAERGSDLWGKGTSRTHDTLI</sequence>
<name>A0A9N7TW83_PLEPL</name>
<keyword evidence="3" id="KW-1185">Reference proteome</keyword>
<feature type="compositionally biased region" description="Polar residues" evidence="1">
    <location>
        <begin position="16"/>
        <end position="26"/>
    </location>
</feature>
<protein>
    <submittedName>
        <fullName evidence="2">Uncharacterized protein</fullName>
    </submittedName>
</protein>
<comment type="caution">
    <text evidence="2">The sequence shown here is derived from an EMBL/GenBank/DDBJ whole genome shotgun (WGS) entry which is preliminary data.</text>
</comment>
<accession>A0A9N7TW83</accession>
<evidence type="ECO:0000313" key="3">
    <source>
        <dbReference type="Proteomes" id="UP001153269"/>
    </source>
</evidence>